<evidence type="ECO:0000256" key="1">
    <source>
        <dbReference type="SAM" id="Coils"/>
    </source>
</evidence>
<name>A0A4R2L899_9FIRM</name>
<feature type="transmembrane region" description="Helical" evidence="2">
    <location>
        <begin position="12"/>
        <end position="29"/>
    </location>
</feature>
<keyword evidence="1" id="KW-0175">Coiled coil</keyword>
<reference evidence="3 4" key="1">
    <citation type="submission" date="2019-03" db="EMBL/GenBank/DDBJ databases">
        <title>Genomic Encyclopedia of Type Strains, Phase IV (KMG-IV): sequencing the most valuable type-strain genomes for metagenomic binning, comparative biology and taxonomic classification.</title>
        <authorList>
            <person name="Goeker M."/>
        </authorList>
    </citation>
    <scope>NUCLEOTIDE SEQUENCE [LARGE SCALE GENOMIC DNA]</scope>
    <source>
        <strain evidence="3 4">DSM 28559</strain>
    </source>
</reference>
<feature type="transmembrane region" description="Helical" evidence="2">
    <location>
        <begin position="241"/>
        <end position="262"/>
    </location>
</feature>
<gene>
    <name evidence="3" type="ORF">EV212_11411</name>
</gene>
<dbReference type="RefSeq" id="WP_165873367.1">
    <property type="nucleotide sequence ID" value="NZ_JANKAQ010000015.1"/>
</dbReference>
<feature type="coiled-coil region" evidence="1">
    <location>
        <begin position="328"/>
        <end position="355"/>
    </location>
</feature>
<feature type="transmembrane region" description="Helical" evidence="2">
    <location>
        <begin position="176"/>
        <end position="198"/>
    </location>
</feature>
<feature type="transmembrane region" description="Helical" evidence="2">
    <location>
        <begin position="137"/>
        <end position="156"/>
    </location>
</feature>
<accession>A0A4R2L899</accession>
<keyword evidence="3" id="KW-0808">Transferase</keyword>
<keyword evidence="3" id="KW-0418">Kinase</keyword>
<keyword evidence="2" id="KW-0472">Membrane</keyword>
<feature type="transmembrane region" description="Helical" evidence="2">
    <location>
        <begin position="210"/>
        <end position="229"/>
    </location>
</feature>
<dbReference type="AlphaFoldDB" id="A0A4R2L899"/>
<dbReference type="Proteomes" id="UP000295711">
    <property type="component" value="Unassembled WGS sequence"/>
</dbReference>
<feature type="transmembrane region" description="Helical" evidence="2">
    <location>
        <begin position="104"/>
        <end position="125"/>
    </location>
</feature>
<comment type="caution">
    <text evidence="3">The sequence shown here is derived from an EMBL/GenBank/DDBJ whole genome shotgun (WGS) entry which is preliminary data.</text>
</comment>
<organism evidence="3 4">
    <name type="scientific">Frisingicoccus caecimuris</name>
    <dbReference type="NCBI Taxonomy" id="1796636"/>
    <lineage>
        <taxon>Bacteria</taxon>
        <taxon>Bacillati</taxon>
        <taxon>Bacillota</taxon>
        <taxon>Clostridia</taxon>
        <taxon>Lachnospirales</taxon>
        <taxon>Lachnospiraceae</taxon>
        <taxon>Frisingicoccus</taxon>
    </lineage>
</organism>
<feature type="transmembrane region" description="Helical" evidence="2">
    <location>
        <begin position="71"/>
        <end position="92"/>
    </location>
</feature>
<proteinExistence type="predicted"/>
<dbReference type="EMBL" id="SLXA01000014">
    <property type="protein sequence ID" value="TCO82900.1"/>
    <property type="molecule type" value="Genomic_DNA"/>
</dbReference>
<keyword evidence="2" id="KW-0812">Transmembrane</keyword>
<evidence type="ECO:0000256" key="2">
    <source>
        <dbReference type="SAM" id="Phobius"/>
    </source>
</evidence>
<feature type="transmembrane region" description="Helical" evidence="2">
    <location>
        <begin position="41"/>
        <end position="59"/>
    </location>
</feature>
<evidence type="ECO:0000313" key="3">
    <source>
        <dbReference type="EMBL" id="TCO82900.1"/>
    </source>
</evidence>
<sequence>MTKSNSKKYSTILYVALAIFTAMVLRQIARWADAPLDWFCGMIRSAIYIELFIAWGVSLHRRIIQPQVRRYLTSISVLMVFWMTVRTIRYSLVECIWLMRYLWYLYYLPMLLIPLLAVFVALSLGKPDNFRLSKWTGLLYIPTAALFLLVLTNDLHQFVFVFPEDAIVWVNDYSYALGYFLAVGWVVSCTITALVVMLIKCRIPHSRTVLMLPFAPAVVALIYGVLYYFRVPWLKFLTGDMTVVFCLLIVAILECCIECGLIQSNTGYEELFMVSRLGAQITNQENAVCLASANARALTEEQRISTKTQTVSADKSMIVKSQPIGFGHVLWQEDVAELTEAIEQIEENCRDLAEHNRIRQENLKTRKKILALQEKNRVSDLLHRETAGQIDLIDRMLAQYDTETDDRKRSRLLGGAAVVGAYIKRYGNLLLISERAETADIRDLSRCFEESFINLELLGVNCLHTLPLDIFLATKDMLQVYRSFEMAVETSLSDLQYVWINVRESKEGIFLNMEFVCDTDLSPFASIADSFSCEDGAYRFTFKLRKGGEEK</sequence>
<dbReference type="GO" id="GO:0016301">
    <property type="term" value="F:kinase activity"/>
    <property type="evidence" value="ECO:0007669"/>
    <property type="project" value="UniProtKB-KW"/>
</dbReference>
<protein>
    <submittedName>
        <fullName evidence="3">Histidine kinase-like protein</fullName>
    </submittedName>
</protein>
<evidence type="ECO:0000313" key="4">
    <source>
        <dbReference type="Proteomes" id="UP000295711"/>
    </source>
</evidence>
<keyword evidence="4" id="KW-1185">Reference proteome</keyword>
<keyword evidence="2" id="KW-1133">Transmembrane helix</keyword>